<evidence type="ECO:0000313" key="6">
    <source>
        <dbReference type="Proteomes" id="UP001180453"/>
    </source>
</evidence>
<dbReference type="Gene3D" id="3.10.620.30">
    <property type="match status" value="1"/>
</dbReference>
<feature type="transmembrane region" description="Helical" evidence="1">
    <location>
        <begin position="833"/>
        <end position="851"/>
    </location>
</feature>
<dbReference type="InterPro" id="IPR038765">
    <property type="entry name" value="Papain-like_cys_pep_sf"/>
</dbReference>
<dbReference type="Proteomes" id="UP001180453">
    <property type="component" value="Unassembled WGS sequence"/>
</dbReference>
<keyword evidence="2" id="KW-0732">Signal</keyword>
<name>A0ABU1YQ75_ROSSA</name>
<feature type="chain" id="PRO_5045842955" description="DUF3857 domain-containing protein" evidence="2">
    <location>
        <begin position="26"/>
        <end position="880"/>
    </location>
</feature>
<protein>
    <recommendedName>
        <fullName evidence="7">DUF3857 domain-containing protein</fullName>
    </recommendedName>
</protein>
<accession>A0ABU1YQ75</accession>
<dbReference type="Pfam" id="PF12969">
    <property type="entry name" value="DUF3857"/>
    <property type="match status" value="1"/>
</dbReference>
<dbReference type="Pfam" id="PF01841">
    <property type="entry name" value="Transglut_core"/>
    <property type="match status" value="1"/>
</dbReference>
<sequence length="880" mass="97450">MMRTWRERLAGACLLWGLLATGAQAVEAVAPTKGVSFAPPPAWVDAQAVPLEAAAPAEGLSQGRHYLLADQQVRVAGSTLTDYHHVATRAVNERGVEDIANVQIRFDPSYQTLTVHRIEVRRAGRVVSRVAPGALKLLQREASLESLIFDGRLTAHVALQDVRVGDVVETAYSVQGSNPVFGERRFGSFDFDWGVPVAYRHARLLWPQERPLHWKLHNGARAASVSEANGELDHRWRLREVPARIVDDNSPGWYDPYAWAEWGEFEDWAAVARWALPLYRLPAGPLPAVDREVARIAAATTDPEQRLLAALRFVQREVRYLGIEMGANSHAPHAPELVLQRRFGDCKDKTLLSLALLRGLGIPARPALVHTGLRQATAERLPTPWAFNHVLVQADLGGQRIWLDPTRAPQAGKGVAQWVQADFGRALLVDAGTRELAPMAGFEARALKRELHAVLDASSGFDQPATLTITTRTEGEAAEMLRAALANNARQDLQKQYLDFYAASYPGLAVDQPFTTRDDPDANTLELVEHYRMPRYWVRNDKQARWTGELEVPDLHEFLQRPKGLNRQSPLALRHPVDFKLVSEFRLPQVWDIKPDNLVVEDAAFTLRREESWRDRHTVVLTDHYMTRADHVEATGMQHYVAQLDKARAGINYSLYRQDDAGRAPAALGGDSPHWLPLVVCLLALGGLGVLAHRLYRWDPEPAPLPAWSRVSEGLGGWLWLPLIGLIVSPFTVGKTVVDALPTLTVQGWSALTQPSSPAYHGLWAPVLLVELVINLALVAGALLLLVLMLKRRSNMPRIYIGWMLLAAVATLGDALASQLIPALSAQWTAKDAGVAVRTCLFAVIWVAYFLRSERVQRTFVRRLGKGQADAAQSASASPA</sequence>
<evidence type="ECO:0000313" key="5">
    <source>
        <dbReference type="EMBL" id="MDR7270898.1"/>
    </source>
</evidence>
<reference evidence="5 6" key="1">
    <citation type="submission" date="2023-07" db="EMBL/GenBank/DDBJ databases">
        <title>Sorghum-associated microbial communities from plants grown in Nebraska, USA.</title>
        <authorList>
            <person name="Schachtman D."/>
        </authorList>
    </citation>
    <scope>NUCLEOTIDE SEQUENCE [LARGE SCALE GENOMIC DNA]</scope>
    <source>
        <strain evidence="5 6">BE314</strain>
    </source>
</reference>
<dbReference type="PANTHER" id="PTHR33490:SF6">
    <property type="entry name" value="SLL1049 PROTEIN"/>
    <property type="match status" value="1"/>
</dbReference>
<evidence type="ECO:0000259" key="3">
    <source>
        <dbReference type="Pfam" id="PF01841"/>
    </source>
</evidence>
<keyword evidence="1" id="KW-0812">Transmembrane</keyword>
<dbReference type="InterPro" id="IPR024618">
    <property type="entry name" value="DUF3857"/>
</dbReference>
<dbReference type="RefSeq" id="WP_310267246.1">
    <property type="nucleotide sequence ID" value="NZ_JAVDXU010000002.1"/>
</dbReference>
<gene>
    <name evidence="5" type="ORF">J2X20_003556</name>
</gene>
<proteinExistence type="predicted"/>
<comment type="caution">
    <text evidence="5">The sequence shown here is derived from an EMBL/GenBank/DDBJ whole genome shotgun (WGS) entry which is preliminary data.</text>
</comment>
<evidence type="ECO:0000256" key="1">
    <source>
        <dbReference type="SAM" id="Phobius"/>
    </source>
</evidence>
<keyword evidence="6" id="KW-1185">Reference proteome</keyword>
<evidence type="ECO:0008006" key="7">
    <source>
        <dbReference type="Google" id="ProtNLM"/>
    </source>
</evidence>
<feature type="domain" description="Transglutaminase-like" evidence="3">
    <location>
        <begin position="294"/>
        <end position="372"/>
    </location>
</feature>
<dbReference type="InterPro" id="IPR002931">
    <property type="entry name" value="Transglutaminase-like"/>
</dbReference>
<dbReference type="Pfam" id="PF10754">
    <property type="entry name" value="DUF2569"/>
    <property type="match status" value="1"/>
</dbReference>
<organism evidence="5 6">
    <name type="scientific">Roseateles saccharophilus</name>
    <name type="common">Pseudomonas saccharophila</name>
    <dbReference type="NCBI Taxonomy" id="304"/>
    <lineage>
        <taxon>Bacteria</taxon>
        <taxon>Pseudomonadati</taxon>
        <taxon>Pseudomonadota</taxon>
        <taxon>Betaproteobacteria</taxon>
        <taxon>Burkholderiales</taxon>
        <taxon>Sphaerotilaceae</taxon>
        <taxon>Roseateles</taxon>
    </lineage>
</organism>
<feature type="signal peptide" evidence="2">
    <location>
        <begin position="1"/>
        <end position="25"/>
    </location>
</feature>
<dbReference type="PANTHER" id="PTHR33490">
    <property type="entry name" value="BLR5614 PROTEIN-RELATED"/>
    <property type="match status" value="1"/>
</dbReference>
<dbReference type="EMBL" id="JAVDXU010000002">
    <property type="protein sequence ID" value="MDR7270898.1"/>
    <property type="molecule type" value="Genomic_DNA"/>
</dbReference>
<feature type="transmembrane region" description="Helical" evidence="1">
    <location>
        <begin position="800"/>
        <end position="821"/>
    </location>
</feature>
<evidence type="ECO:0000259" key="4">
    <source>
        <dbReference type="Pfam" id="PF12969"/>
    </source>
</evidence>
<keyword evidence="1" id="KW-0472">Membrane</keyword>
<evidence type="ECO:0000256" key="2">
    <source>
        <dbReference type="SAM" id="SignalP"/>
    </source>
</evidence>
<dbReference type="SUPFAM" id="SSF54001">
    <property type="entry name" value="Cysteine proteinases"/>
    <property type="match status" value="1"/>
</dbReference>
<feature type="transmembrane region" description="Helical" evidence="1">
    <location>
        <begin position="763"/>
        <end position="788"/>
    </location>
</feature>
<dbReference type="InterPro" id="IPR019690">
    <property type="entry name" value="DUF2569"/>
</dbReference>
<feature type="transmembrane region" description="Helical" evidence="1">
    <location>
        <begin position="717"/>
        <end position="734"/>
    </location>
</feature>
<dbReference type="Gene3D" id="2.60.40.3140">
    <property type="match status" value="1"/>
</dbReference>
<keyword evidence="1" id="KW-1133">Transmembrane helix</keyword>
<feature type="transmembrane region" description="Helical" evidence="1">
    <location>
        <begin position="675"/>
        <end position="696"/>
    </location>
</feature>
<feature type="domain" description="DUF3857" evidence="4">
    <location>
        <begin position="81"/>
        <end position="244"/>
    </location>
</feature>